<dbReference type="GO" id="GO:0008270">
    <property type="term" value="F:zinc ion binding"/>
    <property type="evidence" value="ECO:0007669"/>
    <property type="project" value="UniProtKB-KW"/>
</dbReference>
<evidence type="ECO:0000256" key="4">
    <source>
        <dbReference type="ARBA" id="ARBA00012483"/>
    </source>
</evidence>
<evidence type="ECO:0000256" key="9">
    <source>
        <dbReference type="ARBA" id="ARBA00022786"/>
    </source>
</evidence>
<evidence type="ECO:0000256" key="1">
    <source>
        <dbReference type="ARBA" id="ARBA00000900"/>
    </source>
</evidence>
<dbReference type="OrthoDB" id="8062037at2759"/>
<dbReference type="AlphaFoldDB" id="A0A6P8CHB6"/>
<evidence type="ECO:0000313" key="19">
    <source>
        <dbReference type="RefSeq" id="XP_031382575.1"/>
    </source>
</evidence>
<dbReference type="Gene3D" id="3.30.40.10">
    <property type="entry name" value="Zinc/RING finger domain, C3HC4 (zinc finger)"/>
    <property type="match status" value="1"/>
</dbReference>
<evidence type="ECO:0000256" key="10">
    <source>
        <dbReference type="ARBA" id="ARBA00022833"/>
    </source>
</evidence>
<keyword evidence="10" id="KW-0862">Zinc</keyword>
<evidence type="ECO:0000256" key="15">
    <source>
        <dbReference type="SAM" id="MobiDB-lite"/>
    </source>
</evidence>
<keyword evidence="8 14" id="KW-0863">Zinc-finger</keyword>
<dbReference type="GO" id="GO:0016020">
    <property type="term" value="C:membrane"/>
    <property type="evidence" value="ECO:0007669"/>
    <property type="project" value="UniProtKB-SubCell"/>
</dbReference>
<dbReference type="SMART" id="SM00184">
    <property type="entry name" value="RING"/>
    <property type="match status" value="1"/>
</dbReference>
<keyword evidence="6 16" id="KW-0812">Transmembrane</keyword>
<feature type="compositionally biased region" description="Low complexity" evidence="15">
    <location>
        <begin position="272"/>
        <end position="281"/>
    </location>
</feature>
<comment type="similarity">
    <text evidence="13">Belongs to the RING-type zinc finger family. ATL subfamily.</text>
</comment>
<dbReference type="Pfam" id="PF13639">
    <property type="entry name" value="zf-RING_2"/>
    <property type="match status" value="1"/>
</dbReference>
<sequence>MRFHKLINKTEPTPPQRNSTRVMWRRGLFFPMAPPLPPSRGPFFLMAPPLPPSPSFIASSKHDDHEEGRMEPSGYARKSYDLNSKIMLASIISLSVVVVLVTLLHIYARWLIRRQARRRAAMNSLGLVARGNHHSQPPPKTGLDPSVIACLPTFVFRQLDTTAQTATTLTASECAVCLSVLEDEEVVRLLPNCKHTFHIECINKWFATHSTCPICRAEAKPADQPEPAGQSAGPPPTAPPILERTGSVVSLCVEGTSSEEAGASSAHKRSGSISRLSSFRRMLSRERSSRRIQPEEDGTEDLERQQ</sequence>
<comment type="pathway">
    <text evidence="3">Protein modification; protein ubiquitination.</text>
</comment>
<comment type="subcellular location">
    <subcellularLocation>
        <location evidence="2">Membrane</location>
        <topology evidence="2">Single-pass membrane protein</topology>
    </subcellularLocation>
</comment>
<keyword evidence="18" id="KW-1185">Reference proteome</keyword>
<dbReference type="Proteomes" id="UP000515151">
    <property type="component" value="Chromosome 2"/>
</dbReference>
<evidence type="ECO:0000256" key="11">
    <source>
        <dbReference type="ARBA" id="ARBA00022989"/>
    </source>
</evidence>
<dbReference type="PANTHER" id="PTHR14155:SF550">
    <property type="entry name" value="E3 UBIQUITIN-PROTEIN LIGASE ATL41"/>
    <property type="match status" value="1"/>
</dbReference>
<evidence type="ECO:0000256" key="16">
    <source>
        <dbReference type="SAM" id="Phobius"/>
    </source>
</evidence>
<evidence type="ECO:0000256" key="2">
    <source>
        <dbReference type="ARBA" id="ARBA00004167"/>
    </source>
</evidence>
<comment type="catalytic activity">
    <reaction evidence="1">
        <text>S-ubiquitinyl-[E2 ubiquitin-conjugating enzyme]-L-cysteine + [acceptor protein]-L-lysine = [E2 ubiquitin-conjugating enzyme]-L-cysteine + N(6)-ubiquitinyl-[acceptor protein]-L-lysine.</text>
        <dbReference type="EC" id="2.3.2.27"/>
    </reaction>
</comment>
<dbReference type="InterPro" id="IPR013083">
    <property type="entry name" value="Znf_RING/FYVE/PHD"/>
</dbReference>
<dbReference type="SUPFAM" id="SSF57850">
    <property type="entry name" value="RING/U-box"/>
    <property type="match status" value="1"/>
</dbReference>
<feature type="region of interest" description="Disordered" evidence="15">
    <location>
        <begin position="220"/>
        <end position="244"/>
    </location>
</feature>
<keyword evidence="9" id="KW-0833">Ubl conjugation pathway</keyword>
<dbReference type="GO" id="GO:0061630">
    <property type="term" value="F:ubiquitin protein ligase activity"/>
    <property type="evidence" value="ECO:0007669"/>
    <property type="project" value="UniProtKB-EC"/>
</dbReference>
<name>A0A6P8CHB6_PUNGR</name>
<evidence type="ECO:0000256" key="7">
    <source>
        <dbReference type="ARBA" id="ARBA00022723"/>
    </source>
</evidence>
<evidence type="ECO:0000313" key="18">
    <source>
        <dbReference type="Proteomes" id="UP000515151"/>
    </source>
</evidence>
<gene>
    <name evidence="19" type="primary">LOC116196812</name>
</gene>
<keyword evidence="11 16" id="KW-1133">Transmembrane helix</keyword>
<evidence type="ECO:0000256" key="14">
    <source>
        <dbReference type="PROSITE-ProRule" id="PRU00175"/>
    </source>
</evidence>
<evidence type="ECO:0000256" key="13">
    <source>
        <dbReference type="ARBA" id="ARBA00024209"/>
    </source>
</evidence>
<keyword evidence="5" id="KW-0808">Transferase</keyword>
<evidence type="ECO:0000259" key="17">
    <source>
        <dbReference type="PROSITE" id="PS50089"/>
    </source>
</evidence>
<dbReference type="RefSeq" id="XP_031382575.1">
    <property type="nucleotide sequence ID" value="XM_031526715.1"/>
</dbReference>
<dbReference type="FunFam" id="3.30.40.10:FF:000187">
    <property type="entry name" value="E3 ubiquitin-protein ligase ATL6"/>
    <property type="match status" value="1"/>
</dbReference>
<evidence type="ECO:0000256" key="12">
    <source>
        <dbReference type="ARBA" id="ARBA00023136"/>
    </source>
</evidence>
<reference evidence="18" key="1">
    <citation type="journal article" date="2020" name="Plant Biotechnol. J.">
        <title>The pomegranate (Punica granatum L.) draft genome dissects genetic divergence between soft- and hard-seeded cultivars.</title>
        <authorList>
            <person name="Luo X."/>
            <person name="Li H."/>
            <person name="Wu Z."/>
            <person name="Yao W."/>
            <person name="Zhao P."/>
            <person name="Cao D."/>
            <person name="Yu H."/>
            <person name="Li K."/>
            <person name="Poudel K."/>
            <person name="Zhao D."/>
            <person name="Zhang F."/>
            <person name="Xia X."/>
            <person name="Chen L."/>
            <person name="Wang Q."/>
            <person name="Jing D."/>
            <person name="Cao S."/>
        </authorList>
    </citation>
    <scope>NUCLEOTIDE SEQUENCE [LARGE SCALE GENOMIC DNA]</scope>
    <source>
        <strain evidence="18">cv. Tunisia</strain>
    </source>
</reference>
<keyword evidence="7" id="KW-0479">Metal-binding</keyword>
<feature type="transmembrane region" description="Helical" evidence="16">
    <location>
        <begin position="86"/>
        <end position="112"/>
    </location>
</feature>
<organism evidence="18 19">
    <name type="scientific">Punica granatum</name>
    <name type="common">Pomegranate</name>
    <dbReference type="NCBI Taxonomy" id="22663"/>
    <lineage>
        <taxon>Eukaryota</taxon>
        <taxon>Viridiplantae</taxon>
        <taxon>Streptophyta</taxon>
        <taxon>Embryophyta</taxon>
        <taxon>Tracheophyta</taxon>
        <taxon>Spermatophyta</taxon>
        <taxon>Magnoliopsida</taxon>
        <taxon>eudicotyledons</taxon>
        <taxon>Gunneridae</taxon>
        <taxon>Pentapetalae</taxon>
        <taxon>rosids</taxon>
        <taxon>malvids</taxon>
        <taxon>Myrtales</taxon>
        <taxon>Lythraceae</taxon>
        <taxon>Punica</taxon>
    </lineage>
</organism>
<dbReference type="GeneID" id="116196812"/>
<reference evidence="19" key="2">
    <citation type="submission" date="2025-08" db="UniProtKB">
        <authorList>
            <consortium name="RefSeq"/>
        </authorList>
    </citation>
    <scope>IDENTIFICATION</scope>
    <source>
        <tissue evidence="19">Leaf</tissue>
    </source>
</reference>
<accession>A0A6P8CHB6</accession>
<feature type="domain" description="RING-type" evidence="17">
    <location>
        <begin position="174"/>
        <end position="216"/>
    </location>
</feature>
<dbReference type="InterPro" id="IPR053238">
    <property type="entry name" value="RING-H2_zinc_finger"/>
</dbReference>
<dbReference type="PANTHER" id="PTHR14155">
    <property type="entry name" value="RING FINGER DOMAIN-CONTAINING"/>
    <property type="match status" value="1"/>
</dbReference>
<feature type="compositionally biased region" description="Basic and acidic residues" evidence="15">
    <location>
        <begin position="283"/>
        <end position="294"/>
    </location>
</feature>
<dbReference type="InterPro" id="IPR001841">
    <property type="entry name" value="Znf_RING"/>
</dbReference>
<dbReference type="EC" id="2.3.2.27" evidence="4"/>
<evidence type="ECO:0000256" key="5">
    <source>
        <dbReference type="ARBA" id="ARBA00022679"/>
    </source>
</evidence>
<dbReference type="PROSITE" id="PS50089">
    <property type="entry name" value="ZF_RING_2"/>
    <property type="match status" value="1"/>
</dbReference>
<protein>
    <recommendedName>
        <fullName evidence="4">RING-type E3 ubiquitin transferase</fullName>
        <ecNumber evidence="4">2.3.2.27</ecNumber>
    </recommendedName>
</protein>
<dbReference type="CDD" id="cd16461">
    <property type="entry name" value="RING-H2_EL5-like"/>
    <property type="match status" value="1"/>
</dbReference>
<keyword evidence="12 16" id="KW-0472">Membrane</keyword>
<proteinExistence type="inferred from homology"/>
<evidence type="ECO:0000256" key="8">
    <source>
        <dbReference type="ARBA" id="ARBA00022771"/>
    </source>
</evidence>
<feature type="region of interest" description="Disordered" evidence="15">
    <location>
        <begin position="258"/>
        <end position="306"/>
    </location>
</feature>
<evidence type="ECO:0000256" key="6">
    <source>
        <dbReference type="ARBA" id="ARBA00022692"/>
    </source>
</evidence>
<evidence type="ECO:0000256" key="3">
    <source>
        <dbReference type="ARBA" id="ARBA00004906"/>
    </source>
</evidence>